<protein>
    <recommendedName>
        <fullName evidence="2">RCD1 WWE domain-containing protein</fullName>
    </recommendedName>
</protein>
<feature type="domain" description="RCD1 WWE" evidence="2">
    <location>
        <begin position="95"/>
        <end position="156"/>
    </location>
</feature>
<keyword evidence="4" id="KW-1185">Reference proteome</keyword>
<dbReference type="AlphaFoldDB" id="A0AAQ3L012"/>
<proteinExistence type="predicted"/>
<feature type="region of interest" description="Disordered" evidence="1">
    <location>
        <begin position="1"/>
        <end position="23"/>
    </location>
</feature>
<gene>
    <name evidence="3" type="ORF">Cni_G25460</name>
</gene>
<organism evidence="3 4">
    <name type="scientific">Canna indica</name>
    <name type="common">Indian-shot</name>
    <dbReference type="NCBI Taxonomy" id="4628"/>
    <lineage>
        <taxon>Eukaryota</taxon>
        <taxon>Viridiplantae</taxon>
        <taxon>Streptophyta</taxon>
        <taxon>Embryophyta</taxon>
        <taxon>Tracheophyta</taxon>
        <taxon>Spermatophyta</taxon>
        <taxon>Magnoliopsida</taxon>
        <taxon>Liliopsida</taxon>
        <taxon>Zingiberales</taxon>
        <taxon>Cannaceae</taxon>
        <taxon>Canna</taxon>
    </lineage>
</organism>
<dbReference type="EMBL" id="CP136897">
    <property type="protein sequence ID" value="WOL16672.1"/>
    <property type="molecule type" value="Genomic_DNA"/>
</dbReference>
<dbReference type="Proteomes" id="UP001327560">
    <property type="component" value="Chromosome 8"/>
</dbReference>
<evidence type="ECO:0000256" key="1">
    <source>
        <dbReference type="SAM" id="MobiDB-lite"/>
    </source>
</evidence>
<dbReference type="InterPro" id="IPR057823">
    <property type="entry name" value="WWE_RCD1"/>
</dbReference>
<evidence type="ECO:0000313" key="4">
    <source>
        <dbReference type="Proteomes" id="UP001327560"/>
    </source>
</evidence>
<evidence type="ECO:0000259" key="2">
    <source>
        <dbReference type="Pfam" id="PF23467"/>
    </source>
</evidence>
<accession>A0AAQ3L012</accession>
<dbReference type="Pfam" id="PF23467">
    <property type="entry name" value="WWE_5"/>
    <property type="match status" value="1"/>
</dbReference>
<evidence type="ECO:0000313" key="3">
    <source>
        <dbReference type="EMBL" id="WOL16672.1"/>
    </source>
</evidence>
<sequence>MNHETANIADEPAPPKRRGMQRATHPRAILNPRTCSWAPSPQFHLLSMFVDGNESALENMLSSLERGVKCAVKAPTEPGVGNRRLIAEFKNFKSRSAPTRILFFRNGSWIDFTHVVFGALCNEFVAGKTAFELPIAAYSYVFDFLTMSQIDAHDRCFFPALVVDERRNLLRFDKGASPVASFECDSVECHREARISADNRKSFAVVLQGTKMTNEVAAVVAHGFGQPN</sequence>
<name>A0AAQ3L012_9LILI</name>
<reference evidence="3 4" key="1">
    <citation type="submission" date="2023-10" db="EMBL/GenBank/DDBJ databases">
        <title>Chromosome-scale genome assembly provides insights into flower coloration mechanisms of Canna indica.</title>
        <authorList>
            <person name="Li C."/>
        </authorList>
    </citation>
    <scope>NUCLEOTIDE SEQUENCE [LARGE SCALE GENOMIC DNA]</scope>
    <source>
        <tissue evidence="3">Flower</tissue>
    </source>
</reference>